<organism evidence="7 8">
    <name type="scientific">Solanum pinnatisectum</name>
    <name type="common">tansyleaf nightshade</name>
    <dbReference type="NCBI Taxonomy" id="50273"/>
    <lineage>
        <taxon>Eukaryota</taxon>
        <taxon>Viridiplantae</taxon>
        <taxon>Streptophyta</taxon>
        <taxon>Embryophyta</taxon>
        <taxon>Tracheophyta</taxon>
        <taxon>Spermatophyta</taxon>
        <taxon>Magnoliopsida</taxon>
        <taxon>eudicotyledons</taxon>
        <taxon>Gunneridae</taxon>
        <taxon>Pentapetalae</taxon>
        <taxon>asterids</taxon>
        <taxon>lamiids</taxon>
        <taxon>Solanales</taxon>
        <taxon>Solanaceae</taxon>
        <taxon>Solanoideae</taxon>
        <taxon>Solaneae</taxon>
        <taxon>Solanum</taxon>
    </lineage>
</organism>
<dbReference type="SMART" id="SM00509">
    <property type="entry name" value="TFS2N"/>
    <property type="match status" value="1"/>
</dbReference>
<dbReference type="InterPro" id="IPR003617">
    <property type="entry name" value="TFIIS/CRSP70_N_sub"/>
</dbReference>
<evidence type="ECO:0000313" key="7">
    <source>
        <dbReference type="EMBL" id="KAK4725587.1"/>
    </source>
</evidence>
<feature type="compositionally biased region" description="Basic and acidic residues" evidence="5">
    <location>
        <begin position="338"/>
        <end position="350"/>
    </location>
</feature>
<dbReference type="SUPFAM" id="SSF47676">
    <property type="entry name" value="Conserved domain common to transcription factors TFIIS, elongin A, CRSP70"/>
    <property type="match status" value="1"/>
</dbReference>
<evidence type="ECO:0000259" key="6">
    <source>
        <dbReference type="PROSITE" id="PS51319"/>
    </source>
</evidence>
<proteinExistence type="predicted"/>
<dbReference type="GO" id="GO:0005634">
    <property type="term" value="C:nucleus"/>
    <property type="evidence" value="ECO:0007669"/>
    <property type="project" value="UniProtKB-SubCell"/>
</dbReference>
<feature type="region of interest" description="Disordered" evidence="5">
    <location>
        <begin position="329"/>
        <end position="414"/>
    </location>
</feature>
<dbReference type="CDD" id="cd00183">
    <property type="entry name" value="TFIIS_I"/>
    <property type="match status" value="1"/>
</dbReference>
<feature type="region of interest" description="Disordered" evidence="5">
    <location>
        <begin position="449"/>
        <end position="470"/>
    </location>
</feature>
<keyword evidence="2 3" id="KW-0539">Nucleus</keyword>
<dbReference type="PANTHER" id="PTHR46554:SF6">
    <property type="entry name" value="TFIIS N-TERMINAL DOMAIN-CONTAINING PROTEIN"/>
    <property type="match status" value="1"/>
</dbReference>
<evidence type="ECO:0000256" key="4">
    <source>
        <dbReference type="SAM" id="Coils"/>
    </source>
</evidence>
<comment type="caution">
    <text evidence="7">The sequence shown here is derived from an EMBL/GenBank/DDBJ whole genome shotgun (WGS) entry which is preliminary data.</text>
</comment>
<gene>
    <name evidence="7" type="ORF">R3W88_028366</name>
</gene>
<keyword evidence="8" id="KW-1185">Reference proteome</keyword>
<feature type="compositionally biased region" description="Basic and acidic residues" evidence="5">
    <location>
        <begin position="378"/>
        <end position="394"/>
    </location>
</feature>
<feature type="coiled-coil region" evidence="4">
    <location>
        <begin position="416"/>
        <end position="443"/>
    </location>
</feature>
<dbReference type="InterPro" id="IPR035441">
    <property type="entry name" value="TFIIS/LEDGF_dom_sf"/>
</dbReference>
<evidence type="ECO:0000313" key="8">
    <source>
        <dbReference type="Proteomes" id="UP001311915"/>
    </source>
</evidence>
<protein>
    <recommendedName>
        <fullName evidence="6">TFIIS N-terminal domain-containing protein</fullName>
    </recommendedName>
</protein>
<feature type="compositionally biased region" description="Basic residues" evidence="5">
    <location>
        <begin position="455"/>
        <end position="470"/>
    </location>
</feature>
<reference evidence="7 8" key="1">
    <citation type="submission" date="2023-10" db="EMBL/GenBank/DDBJ databases">
        <title>Genome-Wide Identification Analysis in wild type Solanum Pinnatisectum Reveals Some Genes Defensing Phytophthora Infestans.</title>
        <authorList>
            <person name="Sun C."/>
        </authorList>
    </citation>
    <scope>NUCLEOTIDE SEQUENCE [LARGE SCALE GENOMIC DNA]</scope>
    <source>
        <strain evidence="7">LQN</strain>
        <tissue evidence="7">Leaf</tissue>
    </source>
</reference>
<dbReference type="InterPro" id="IPR017923">
    <property type="entry name" value="TFIIS_N"/>
</dbReference>
<evidence type="ECO:0000256" key="2">
    <source>
        <dbReference type="ARBA" id="ARBA00023242"/>
    </source>
</evidence>
<accession>A0AAV9LIQ5</accession>
<dbReference type="Pfam" id="PF08711">
    <property type="entry name" value="Med26"/>
    <property type="match status" value="1"/>
</dbReference>
<dbReference type="EMBL" id="JAWPEI010000006">
    <property type="protein sequence ID" value="KAK4725587.1"/>
    <property type="molecule type" value="Genomic_DNA"/>
</dbReference>
<comment type="subcellular location">
    <subcellularLocation>
        <location evidence="1 3">Nucleus</location>
    </subcellularLocation>
</comment>
<evidence type="ECO:0000256" key="1">
    <source>
        <dbReference type="ARBA" id="ARBA00004123"/>
    </source>
</evidence>
<evidence type="ECO:0000256" key="3">
    <source>
        <dbReference type="PROSITE-ProRule" id="PRU00649"/>
    </source>
</evidence>
<sequence length="470" mass="54133">MKKMSRELRQWRAYFRSSDLNIFYIIESALRVAAIDHPKEFKLRRDGINELLFSIGAFDSDKVENVVDVEGDKGKRKCKNELVRELNDCDVEKRKSESNVEVEALSDEIEEESRVVNEALSIKKSYVEVKALSDEIEEESRVVNEALSIKKSYVEVEALSDEIEEESRVVNEALSIKKSYVEVEALSDEIEEESRVVNEALSIKKIIDNNQDESDSNIYKSLKRLQMMALSVEILQNTEIGKSVTTLRWHNSKNIRCLARKMVKGWIEMVQEWIDARAALTERKSESTKAFVVDEEDGGLPAPPLEEIPFLFTQTTSIELSQIFDGMDDDGNVIISEGQKDKKDEQEKKQTSLVKPNKPPGGNSGRGRPTKPTLEQKLNNDHEMKLQEKSDQRKIQTRPVPTQQNKLKCPDEDAEHLKLEATKRKLQERYQEVENAKRQRTVQVMKLKDIPKQGRGIRKPHNRPLVKRRQ</sequence>
<dbReference type="Proteomes" id="UP001311915">
    <property type="component" value="Unassembled WGS sequence"/>
</dbReference>
<dbReference type="AlphaFoldDB" id="A0AAV9LIQ5"/>
<dbReference type="PANTHER" id="PTHR46554">
    <property type="entry name" value="MEDIATOR OF RNA POLYMERASE II TRANSCRIPTION SUBUNIT 26A-RELATED"/>
    <property type="match status" value="1"/>
</dbReference>
<evidence type="ECO:0000256" key="5">
    <source>
        <dbReference type="SAM" id="MobiDB-lite"/>
    </source>
</evidence>
<name>A0AAV9LIQ5_9SOLN</name>
<keyword evidence="4" id="KW-0175">Coiled coil</keyword>
<feature type="domain" description="TFIIS N-terminal" evidence="6">
    <location>
        <begin position="198"/>
        <end position="273"/>
    </location>
</feature>
<dbReference type="Gene3D" id="1.20.930.10">
    <property type="entry name" value="Conserved domain common to transcription factors TFIIS, elongin A, CRSP70"/>
    <property type="match status" value="1"/>
</dbReference>
<dbReference type="PROSITE" id="PS51319">
    <property type="entry name" value="TFIIS_N"/>
    <property type="match status" value="1"/>
</dbReference>